<keyword evidence="4" id="KW-1185">Reference proteome</keyword>
<name>A0ABN3EDV9_9ACTN</name>
<feature type="compositionally biased region" description="Basic residues" evidence="1">
    <location>
        <begin position="238"/>
        <end position="249"/>
    </location>
</feature>
<reference evidence="3 4" key="1">
    <citation type="journal article" date="2019" name="Int. J. Syst. Evol. Microbiol.">
        <title>The Global Catalogue of Microorganisms (GCM) 10K type strain sequencing project: providing services to taxonomists for standard genome sequencing and annotation.</title>
        <authorList>
            <consortium name="The Broad Institute Genomics Platform"/>
            <consortium name="The Broad Institute Genome Sequencing Center for Infectious Disease"/>
            <person name="Wu L."/>
            <person name="Ma J."/>
        </authorList>
    </citation>
    <scope>NUCLEOTIDE SEQUENCE [LARGE SCALE GENOMIC DNA]</scope>
    <source>
        <strain evidence="3 4">JCM 3053</strain>
    </source>
</reference>
<gene>
    <name evidence="3" type="ORF">GCM10010104_59960</name>
</gene>
<evidence type="ECO:0000313" key="3">
    <source>
        <dbReference type="EMBL" id="GAA2254996.1"/>
    </source>
</evidence>
<comment type="caution">
    <text evidence="3">The sequence shown here is derived from an EMBL/GenBank/DDBJ whole genome shotgun (WGS) entry which is preliminary data.</text>
</comment>
<feature type="region of interest" description="Disordered" evidence="1">
    <location>
        <begin position="132"/>
        <end position="249"/>
    </location>
</feature>
<dbReference type="Pfam" id="PF13546">
    <property type="entry name" value="DDE_5"/>
    <property type="match status" value="1"/>
</dbReference>
<proteinExistence type="predicted"/>
<evidence type="ECO:0000259" key="2">
    <source>
        <dbReference type="Pfam" id="PF13546"/>
    </source>
</evidence>
<evidence type="ECO:0000256" key="1">
    <source>
        <dbReference type="SAM" id="MobiDB-lite"/>
    </source>
</evidence>
<feature type="domain" description="Transposase IS701-like DDE" evidence="2">
    <location>
        <begin position="66"/>
        <end position="172"/>
    </location>
</feature>
<evidence type="ECO:0000313" key="4">
    <source>
        <dbReference type="Proteomes" id="UP001501474"/>
    </source>
</evidence>
<organism evidence="3 4">
    <name type="scientific">Streptomyces indiaensis</name>
    <dbReference type="NCBI Taxonomy" id="284033"/>
    <lineage>
        <taxon>Bacteria</taxon>
        <taxon>Bacillati</taxon>
        <taxon>Actinomycetota</taxon>
        <taxon>Actinomycetes</taxon>
        <taxon>Kitasatosporales</taxon>
        <taxon>Streptomycetaceae</taxon>
        <taxon>Streptomyces</taxon>
    </lineage>
</organism>
<protein>
    <recommendedName>
        <fullName evidence="2">Transposase IS701-like DDE domain-containing protein</fullName>
    </recommendedName>
</protein>
<dbReference type="InterPro" id="IPR038721">
    <property type="entry name" value="IS701-like_DDE_dom"/>
</dbReference>
<accession>A0ABN3EDV9</accession>
<dbReference type="EMBL" id="BAAART010000163">
    <property type="protein sequence ID" value="GAA2254996.1"/>
    <property type="molecule type" value="Genomic_DNA"/>
</dbReference>
<sequence length="249" mass="26995">MNPIGLRRTRPSSATWAFTSRGFDALGCRESANPRASEPGGIAYHHISAGLGRGAADAGGRWPAAVQLTPGADLAATTAQVREVVERLIAADQWAEGDPEILIVLDAGYDAPRIAHILSGLPVQVLGRLRSDRVMRRPTPPRVYDPKDGRPPKHGGEFVFGDPGARSGPSRSPTPVSRQGHLRRPWEKPAPLHKLTPAGVRRGFRSLRTTTGSPAGGTETHPPRPRTPARLEEPPPRHPPRRRPRPCHR</sequence>
<dbReference type="Proteomes" id="UP001501474">
    <property type="component" value="Unassembled WGS sequence"/>
</dbReference>
<feature type="compositionally biased region" description="Basic and acidic residues" evidence="1">
    <location>
        <begin position="144"/>
        <end position="156"/>
    </location>
</feature>